<dbReference type="KEGG" id="dar:Daro_3615"/>
<sequence>MSIHFRTLFEVEIEHAYYRGLCSDIDFVVPGAEQALAAGKLLTRVRDGRLRVLFEADDAGNALRDIHGATFLIGLRVANPYFANFTEAPVASGGLVLYGNRNAPRSLDPALAAGFIAPHQRIAPGQAARPLTLSWQYGGSPLVEQTLVAGQDEATFETREWPTGRYALLETAGAHAQTSHWLHSPTLAGEQLWGVVALTVDRGFYANPPVFRIALQARSEQLQYYVVARNFGAAEFGQLQLADAGAGEQGRTALNFDKITSDHFTDNDLPAASLGDAGTRIVLFQSQLPVARRAGGYRKLQLRRNAEVLVQHLPQAGSDRAQARFIVHLAKP</sequence>
<accession>Q479Y7</accession>
<dbReference type="STRING" id="159087.Daro_3615"/>
<dbReference type="OrthoDB" id="5510403at2"/>
<gene>
    <name evidence="1" type="ordered locus">Daro_3615</name>
</gene>
<name>Q479Y7_DECAR</name>
<dbReference type="EMBL" id="CP000089">
    <property type="protein sequence ID" value="AAZ48344.1"/>
    <property type="molecule type" value="Genomic_DNA"/>
</dbReference>
<dbReference type="eggNOG" id="ENOG502ZCGF">
    <property type="taxonomic scope" value="Bacteria"/>
</dbReference>
<dbReference type="AlphaFoldDB" id="Q479Y7"/>
<organism evidence="1">
    <name type="scientific">Dechloromonas aromatica (strain RCB)</name>
    <dbReference type="NCBI Taxonomy" id="159087"/>
    <lineage>
        <taxon>Bacteria</taxon>
        <taxon>Pseudomonadati</taxon>
        <taxon>Pseudomonadota</taxon>
        <taxon>Betaproteobacteria</taxon>
        <taxon>Rhodocyclales</taxon>
        <taxon>Azonexaceae</taxon>
        <taxon>Dechloromonas</taxon>
    </lineage>
</organism>
<protein>
    <submittedName>
        <fullName evidence="1">Uncharacterized protein</fullName>
    </submittedName>
</protein>
<reference evidence="1" key="1">
    <citation type="submission" date="2005-08" db="EMBL/GenBank/DDBJ databases">
        <title>Complete sequence of Dechloromonas aromatica RCB.</title>
        <authorList>
            <person name="Salinero K.K."/>
            <person name="Copeland A."/>
            <person name="Lucas S."/>
            <person name="Lapidus A."/>
            <person name="Barry K."/>
            <person name="Detter J.C."/>
            <person name="Glavina T."/>
            <person name="Hammon N."/>
            <person name="Israni S."/>
            <person name="Pitluck S."/>
            <person name="Di Bartolo G."/>
            <person name="Trong S."/>
            <person name="Schmutz J."/>
            <person name="Larimer F."/>
            <person name="Land M."/>
            <person name="Ivanova N."/>
            <person name="Richardson P."/>
        </authorList>
    </citation>
    <scope>NUCLEOTIDE SEQUENCE</scope>
    <source>
        <strain evidence="1">RCB</strain>
    </source>
</reference>
<proteinExistence type="predicted"/>
<dbReference type="HOGENOM" id="CLU_836062_0_0_4"/>
<evidence type="ECO:0000313" key="1">
    <source>
        <dbReference type="EMBL" id="AAZ48344.1"/>
    </source>
</evidence>